<dbReference type="Pfam" id="PF00496">
    <property type="entry name" value="SBP_bac_5"/>
    <property type="match status" value="1"/>
</dbReference>
<dbReference type="Proteomes" id="UP000041595">
    <property type="component" value="Unassembled WGS sequence"/>
</dbReference>
<reference evidence="4 5" key="2">
    <citation type="submission" date="2015-03" db="EMBL/GenBank/DDBJ databases">
        <authorList>
            <consortium name="Pathogen Informatics"/>
            <person name="Murphy D."/>
        </authorList>
    </citation>
    <scope>NUCLEOTIDE SEQUENCE [LARGE SCALE GENOMIC DNA]</scope>
    <source>
        <strain evidence="4 5">IP08791</strain>
    </source>
</reference>
<keyword evidence="5" id="KW-1185">Reference proteome</keyword>
<gene>
    <name evidence="3" type="primary">sgrR_2</name>
    <name evidence="3" type="ORF">ERS137965_03019</name>
    <name evidence="4" type="ORF">ERS137966_03401</name>
</gene>
<organism evidence="3 6">
    <name type="scientific">Yersinia aldovae</name>
    <dbReference type="NCBI Taxonomy" id="29483"/>
    <lineage>
        <taxon>Bacteria</taxon>
        <taxon>Pseudomonadati</taxon>
        <taxon>Pseudomonadota</taxon>
        <taxon>Gammaproteobacteria</taxon>
        <taxon>Enterobacterales</taxon>
        <taxon>Yersiniaceae</taxon>
        <taxon>Yersinia</taxon>
    </lineage>
</organism>
<accession>A0A0T9UHN8</accession>
<dbReference type="PANTHER" id="PTHR30290">
    <property type="entry name" value="PERIPLASMIC BINDING COMPONENT OF ABC TRANSPORTER"/>
    <property type="match status" value="1"/>
</dbReference>
<dbReference type="Proteomes" id="UP000038647">
    <property type="component" value="Unassembled WGS sequence"/>
</dbReference>
<dbReference type="InterPro" id="IPR039424">
    <property type="entry name" value="SBP_5"/>
</dbReference>
<protein>
    <submittedName>
        <fullName evidence="3">Oligopeptide ABC transporter substrate-binding protein OppA</fullName>
    </submittedName>
</protein>
<reference evidence="3 6" key="1">
    <citation type="submission" date="2015-03" db="EMBL/GenBank/DDBJ databases">
        <authorList>
            <person name="Murphy D."/>
        </authorList>
    </citation>
    <scope>NUCLEOTIDE SEQUENCE [LARGE SCALE GENOMIC DNA]</scope>
    <source>
        <strain evidence="3 6">IP06005</strain>
    </source>
</reference>
<dbReference type="EMBL" id="CQEJ01000018">
    <property type="protein sequence ID" value="CNL42791.1"/>
    <property type="molecule type" value="Genomic_DNA"/>
</dbReference>
<proteinExistence type="predicted"/>
<evidence type="ECO:0000259" key="1">
    <source>
        <dbReference type="Pfam" id="PF00496"/>
    </source>
</evidence>
<evidence type="ECO:0000313" key="5">
    <source>
        <dbReference type="Proteomes" id="UP000038647"/>
    </source>
</evidence>
<name>A0A0T9UHN8_YERAL</name>
<sequence length="580" mass="66825">MANKIVLMGRFLIMRIIHRLTQYQRLYQKFGDHPAATTVSELAGLLFCSERHTRTLIQQLQANEWLSWHSQVGRGKRAQLQCLKTPDLLRATYLKLFLERGDHQAALELAKLEPERLQALLNPHMGGQWQADSPILRIPYYRELEPLNPMMVAGRAEQHLIYTLYAGLTRFNTGDPQPKPDLAHHWQVSEDGLTWQFFLRSQLRWHNGDPIHGKQLLQTLILLQANPRSQPSFTNVLAITLPHALCLQFTLAQPDYWLAHRLADLPCRLFHPDSPSLGAGPFKLATFDKRLVRLEQHEFYHLQHPYLEIIEYWITPKAAVHPTDSSCQHPVRITIGQEEDFPQVRPVQRSMSLGFCYLAINHHLSKISPQQAARLLMLMQTSGILEELSISHGVVTPSHEMLPGWPIPQFTADEDQPLPAHLILTYQPPMELEVVAQRLKTVLAAHGCTLTIRASHDKHWKDTHQIEEADLLLADHLVGESPEATMESWLRLDPLWRGILSSEQWLQQQQTLMLIQQIENAPERFRQLRAYYNHLMQAGLILPLFNYQYQVNAPPRINGVMLTAYGWFDFCQAWLPPTTT</sequence>
<dbReference type="GO" id="GO:1904680">
    <property type="term" value="F:peptide transmembrane transporter activity"/>
    <property type="evidence" value="ECO:0007669"/>
    <property type="project" value="TreeGrafter"/>
</dbReference>
<evidence type="ECO:0000313" key="3">
    <source>
        <dbReference type="EMBL" id="CNL42791.1"/>
    </source>
</evidence>
<dbReference type="eggNOG" id="COG4533">
    <property type="taxonomic scope" value="Bacteria"/>
</dbReference>
<dbReference type="InterPro" id="IPR000914">
    <property type="entry name" value="SBP_5_dom"/>
</dbReference>
<dbReference type="Pfam" id="PF12793">
    <property type="entry name" value="SgrR_N"/>
    <property type="match status" value="1"/>
</dbReference>
<dbReference type="EMBL" id="CQEH01000018">
    <property type="protein sequence ID" value="CNL49553.1"/>
    <property type="molecule type" value="Genomic_DNA"/>
</dbReference>
<dbReference type="GO" id="GO:0015833">
    <property type="term" value="P:peptide transport"/>
    <property type="evidence" value="ECO:0007669"/>
    <property type="project" value="TreeGrafter"/>
</dbReference>
<dbReference type="AlphaFoldDB" id="A0A0T9UHN8"/>
<dbReference type="InterPro" id="IPR025370">
    <property type="entry name" value="SgrR_HTH_N"/>
</dbReference>
<dbReference type="SUPFAM" id="SSF53850">
    <property type="entry name" value="Periplasmic binding protein-like II"/>
    <property type="match status" value="1"/>
</dbReference>
<feature type="domain" description="Transcriptional regulator SgrR N-terminal HTH" evidence="2">
    <location>
        <begin position="20"/>
        <end position="132"/>
    </location>
</feature>
<dbReference type="STRING" id="1453495.AT01_1448"/>
<evidence type="ECO:0000313" key="6">
    <source>
        <dbReference type="Proteomes" id="UP000041595"/>
    </source>
</evidence>
<dbReference type="Gene3D" id="3.40.190.10">
    <property type="entry name" value="Periplasmic binding protein-like II"/>
    <property type="match status" value="1"/>
</dbReference>
<feature type="domain" description="Solute-binding protein family 5" evidence="1">
    <location>
        <begin position="177"/>
        <end position="319"/>
    </location>
</feature>
<evidence type="ECO:0000313" key="4">
    <source>
        <dbReference type="EMBL" id="CNL49553.1"/>
    </source>
</evidence>
<dbReference type="PANTHER" id="PTHR30290:SF19">
    <property type="entry name" value="ABC TRANSPORTER PERIPLASMIC BINDING PROTEIN"/>
    <property type="match status" value="1"/>
</dbReference>
<evidence type="ECO:0000259" key="2">
    <source>
        <dbReference type="Pfam" id="PF12793"/>
    </source>
</evidence>